<proteinExistence type="predicted"/>
<evidence type="ECO:0000256" key="1">
    <source>
        <dbReference type="ARBA" id="ARBA00023172"/>
    </source>
</evidence>
<dbReference type="AlphaFoldDB" id="A0A1L8ST14"/>
<dbReference type="PROSITE" id="PS51898">
    <property type="entry name" value="TYR_RECOMBINASE"/>
    <property type="match status" value="1"/>
</dbReference>
<dbReference type="InterPro" id="IPR002104">
    <property type="entry name" value="Integrase_catalytic"/>
</dbReference>
<evidence type="ECO:0000259" key="2">
    <source>
        <dbReference type="PROSITE" id="PS51898"/>
    </source>
</evidence>
<dbReference type="GO" id="GO:0003677">
    <property type="term" value="F:DNA binding"/>
    <property type="evidence" value="ECO:0007669"/>
    <property type="project" value="InterPro"/>
</dbReference>
<dbReference type="InterPro" id="IPR013762">
    <property type="entry name" value="Integrase-like_cat_sf"/>
</dbReference>
<organism evidence="3 4">
    <name type="scientific">Enterococcus devriesei</name>
    <dbReference type="NCBI Taxonomy" id="319970"/>
    <lineage>
        <taxon>Bacteria</taxon>
        <taxon>Bacillati</taxon>
        <taxon>Bacillota</taxon>
        <taxon>Bacilli</taxon>
        <taxon>Lactobacillales</taxon>
        <taxon>Enterococcaceae</taxon>
        <taxon>Enterococcus</taxon>
    </lineage>
</organism>
<gene>
    <name evidence="3" type="ORF">RV00_GL002801</name>
</gene>
<evidence type="ECO:0000313" key="3">
    <source>
        <dbReference type="EMBL" id="OJG35247.1"/>
    </source>
</evidence>
<dbReference type="Pfam" id="PF00589">
    <property type="entry name" value="Phage_integrase"/>
    <property type="match status" value="1"/>
</dbReference>
<dbReference type="Proteomes" id="UP000183700">
    <property type="component" value="Unassembled WGS sequence"/>
</dbReference>
<evidence type="ECO:0000313" key="4">
    <source>
        <dbReference type="Proteomes" id="UP000183700"/>
    </source>
</evidence>
<dbReference type="STRING" id="319970.RV00_GL002801"/>
<feature type="domain" description="Tyr recombinase" evidence="2">
    <location>
        <begin position="77"/>
        <end position="205"/>
    </location>
</feature>
<dbReference type="Gene3D" id="1.10.443.10">
    <property type="entry name" value="Intergrase catalytic core"/>
    <property type="match status" value="1"/>
</dbReference>
<protein>
    <recommendedName>
        <fullName evidence="2">Tyr recombinase domain-containing protein</fullName>
    </recommendedName>
</protein>
<sequence length="205" mass="24182">MFGKYSIKYLNDNKDFVLSELTRKSRSYANIKVIKSYVSQLFEIAELLDYIEYNRIAKVTKFVAEPKKIRLKVERQLNGESLTAEQLLQWISVINEDYHTEKLILQDYLLFMLTLHLGYRKSESYALQWKHVDLENGYISLIQNKDKMGNLKTTKGNKKTKFVIPPIIRSLLIEWKTQQKSELSQIDIKQTGDQFLFTYAKKLVN</sequence>
<dbReference type="GO" id="GO:0006310">
    <property type="term" value="P:DNA recombination"/>
    <property type="evidence" value="ECO:0007669"/>
    <property type="project" value="UniProtKB-KW"/>
</dbReference>
<comment type="caution">
    <text evidence="3">The sequence shown here is derived from an EMBL/GenBank/DDBJ whole genome shotgun (WGS) entry which is preliminary data.</text>
</comment>
<accession>A0A1L8ST14</accession>
<keyword evidence="4" id="KW-1185">Reference proteome</keyword>
<dbReference type="EMBL" id="JXKM01000007">
    <property type="protein sequence ID" value="OJG35247.1"/>
    <property type="molecule type" value="Genomic_DNA"/>
</dbReference>
<dbReference type="GO" id="GO:0015074">
    <property type="term" value="P:DNA integration"/>
    <property type="evidence" value="ECO:0007669"/>
    <property type="project" value="InterPro"/>
</dbReference>
<dbReference type="InterPro" id="IPR011010">
    <property type="entry name" value="DNA_brk_join_enz"/>
</dbReference>
<dbReference type="SUPFAM" id="SSF56349">
    <property type="entry name" value="DNA breaking-rejoining enzymes"/>
    <property type="match status" value="1"/>
</dbReference>
<name>A0A1L8ST14_9ENTE</name>
<reference evidence="3 4" key="1">
    <citation type="submission" date="2014-12" db="EMBL/GenBank/DDBJ databases">
        <title>Draft genome sequences of 29 type strains of Enterococci.</title>
        <authorList>
            <person name="Zhong Z."/>
            <person name="Sun Z."/>
            <person name="Liu W."/>
            <person name="Zhang W."/>
            <person name="Zhang H."/>
        </authorList>
    </citation>
    <scope>NUCLEOTIDE SEQUENCE [LARGE SCALE GENOMIC DNA]</scope>
    <source>
        <strain evidence="3 4">DSM 22802</strain>
    </source>
</reference>
<keyword evidence="1" id="KW-0233">DNA recombination</keyword>